<dbReference type="SUPFAM" id="SSF52833">
    <property type="entry name" value="Thioredoxin-like"/>
    <property type="match status" value="2"/>
</dbReference>
<reference evidence="2" key="1">
    <citation type="journal article" date="2005" name="Environ. Microbiol.">
        <title>Genetic and functional properties of uncultivated thermophilic crenarchaeotes from a subsurface gold mine as revealed by analysis of genome fragments.</title>
        <authorList>
            <person name="Nunoura T."/>
            <person name="Hirayama H."/>
            <person name="Takami H."/>
            <person name="Oida H."/>
            <person name="Nishi S."/>
            <person name="Shimamura S."/>
            <person name="Suzuki Y."/>
            <person name="Inagaki F."/>
            <person name="Takai K."/>
            <person name="Nealson K.H."/>
            <person name="Horikoshi K."/>
        </authorList>
    </citation>
    <scope>NUCLEOTIDE SEQUENCE</scope>
</reference>
<dbReference type="PANTHER" id="PTHR37170:SF1">
    <property type="entry name" value="GLUTAREDOXIN-LIKE PROTEIN"/>
    <property type="match status" value="1"/>
</dbReference>
<dbReference type="PANTHER" id="PTHR37170">
    <property type="entry name" value="GLUTAREDOXIN-RELATED"/>
    <property type="match status" value="1"/>
</dbReference>
<reference evidence="2" key="2">
    <citation type="journal article" date="2012" name="PLoS ONE">
        <title>A Deeply Branching Thermophilic Bacterium with an Ancient Acetyl-CoA Pathway Dominates a Subsurface Ecosystem.</title>
        <authorList>
            <person name="Takami H."/>
            <person name="Noguchi H."/>
            <person name="Takaki Y."/>
            <person name="Uchiyama I."/>
            <person name="Toyoda A."/>
            <person name="Nishi S."/>
            <person name="Chee G.-J."/>
            <person name="Arai W."/>
            <person name="Nunoura T."/>
            <person name="Itoh T."/>
            <person name="Hattori M."/>
            <person name="Takai K."/>
        </authorList>
    </citation>
    <scope>NUCLEOTIDE SEQUENCE</scope>
</reference>
<proteinExistence type="predicted"/>
<sequence>MPLLTEQNRQQVQKILQQLTNPVTIHYFTQEFECEPCHITHELLKEVTALSDKLTLKVYEFKNEQELAKRFGVDKIPAIVLEGQRAYGIRFFGVPAGYEFGAFLEDLVDVSRGTAQLSLESQSLLNTLIKPIHIQVFVTPTCPYCPSAVRTAHKMALYTDKITADMVSALEFPYLADKYDVYGVPKTVVNDGEVMFEGALPERDFVAQVLRAA</sequence>
<organism evidence="2">
    <name type="scientific">Acetithermum autotrophicum</name>
    <dbReference type="NCBI Taxonomy" id="1446466"/>
    <lineage>
        <taxon>Bacteria</taxon>
        <taxon>Candidatus Bipolaricaulota</taxon>
        <taxon>Candidatus Acetithermum</taxon>
    </lineage>
</organism>
<protein>
    <submittedName>
        <fullName evidence="2">Glutaredoxin-related protein</fullName>
    </submittedName>
</protein>
<accession>H5SQU0</accession>
<dbReference type="NCBIfam" id="TIGR02187">
    <property type="entry name" value="PDO_seleno_TRX"/>
    <property type="match status" value="1"/>
</dbReference>
<dbReference type="Gene3D" id="3.40.30.10">
    <property type="entry name" value="Glutaredoxin"/>
    <property type="match status" value="2"/>
</dbReference>
<dbReference type="Pfam" id="PF13192">
    <property type="entry name" value="Thioredoxin_3"/>
    <property type="match status" value="1"/>
</dbReference>
<feature type="domain" description="Thioredoxin-like fold" evidence="1">
    <location>
        <begin position="133"/>
        <end position="210"/>
    </location>
</feature>
<dbReference type="InterPro" id="IPR036249">
    <property type="entry name" value="Thioredoxin-like_sf"/>
</dbReference>
<dbReference type="InterPro" id="IPR012336">
    <property type="entry name" value="Thioredoxin-like_fold"/>
</dbReference>
<dbReference type="CDD" id="cd02973">
    <property type="entry name" value="TRX_GRX_like"/>
    <property type="match status" value="1"/>
</dbReference>
<gene>
    <name evidence="2" type="ORF">HGMM_OP2C007</name>
</gene>
<dbReference type="AlphaFoldDB" id="H5SQU0"/>
<dbReference type="EMBL" id="AP011801">
    <property type="protein sequence ID" value="BAL58457.1"/>
    <property type="molecule type" value="Genomic_DNA"/>
</dbReference>
<evidence type="ECO:0000259" key="1">
    <source>
        <dbReference type="Pfam" id="PF13192"/>
    </source>
</evidence>
<name>H5SQU0_ACEAU</name>
<evidence type="ECO:0000313" key="2">
    <source>
        <dbReference type="EMBL" id="BAL58457.1"/>
    </source>
</evidence>
<dbReference type="InterPro" id="IPR011903">
    <property type="entry name" value="TON_0319-like"/>
</dbReference>